<dbReference type="CDD" id="cd06261">
    <property type="entry name" value="TM_PBP2"/>
    <property type="match status" value="1"/>
</dbReference>
<evidence type="ECO:0000256" key="5">
    <source>
        <dbReference type="ARBA" id="ARBA00022989"/>
    </source>
</evidence>
<proteinExistence type="inferred from homology"/>
<evidence type="ECO:0000256" key="1">
    <source>
        <dbReference type="ARBA" id="ARBA00004651"/>
    </source>
</evidence>
<dbReference type="RefSeq" id="WP_210044142.1">
    <property type="nucleotide sequence ID" value="NZ_JBHLVU010000009.1"/>
</dbReference>
<evidence type="ECO:0000256" key="2">
    <source>
        <dbReference type="ARBA" id="ARBA00022448"/>
    </source>
</evidence>
<keyword evidence="6 7" id="KW-0472">Membrane</keyword>
<dbReference type="InterPro" id="IPR035906">
    <property type="entry name" value="MetI-like_sf"/>
</dbReference>
<organism evidence="9 10">
    <name type="scientific">Paenibacillus sepulcri</name>
    <dbReference type="NCBI Taxonomy" id="359917"/>
    <lineage>
        <taxon>Bacteria</taxon>
        <taxon>Bacillati</taxon>
        <taxon>Bacillota</taxon>
        <taxon>Bacilli</taxon>
        <taxon>Bacillales</taxon>
        <taxon>Paenibacillaceae</taxon>
        <taxon>Paenibacillus</taxon>
    </lineage>
</organism>
<comment type="caution">
    <text evidence="9">The sequence shown here is derived from an EMBL/GenBank/DDBJ whole genome shotgun (WGS) entry which is preliminary data.</text>
</comment>
<dbReference type="PANTHER" id="PTHR43227">
    <property type="entry name" value="BLL4140 PROTEIN"/>
    <property type="match status" value="1"/>
</dbReference>
<dbReference type="SUPFAM" id="SSF161098">
    <property type="entry name" value="MetI-like"/>
    <property type="match status" value="1"/>
</dbReference>
<dbReference type="Gene3D" id="1.10.3720.10">
    <property type="entry name" value="MetI-like"/>
    <property type="match status" value="1"/>
</dbReference>
<dbReference type="PANTHER" id="PTHR43227:SF11">
    <property type="entry name" value="BLL4140 PROTEIN"/>
    <property type="match status" value="1"/>
</dbReference>
<sequence length="316" mass="35383">MAIRQTAAQIGGYTKRARAAAKFRQQIPMHLMLLPCILLVAVFSYYPMVGILIAFQNYNPTKGFFNSKFVGLENFNYVYAMPETMQVLWNTIFIALLKIIFGLLVPVIFAILLDMVRRSFVKRSIQTLIYIPHFLSWVILSGILVDILSPTDGIISFMLKGMGIEPVFFLANEKIFPYILVVTDVWKEFGYGTIIYLAAITSINTSLYEAAVMDGASRFRQVLHVTIPGIMPIVVLMATLSLGNVLNAGFEQVFNLYSPVVYKTGDILDTFVYRIGLLNSQYGVATAVGLFKSVVSFVFIVAGYKLASKFAGYRIF</sequence>
<keyword evidence="5 7" id="KW-1133">Transmembrane helix</keyword>
<comment type="similarity">
    <text evidence="7">Belongs to the binding-protein-dependent transport system permease family.</text>
</comment>
<dbReference type="PROSITE" id="PS50928">
    <property type="entry name" value="ABC_TM1"/>
    <property type="match status" value="1"/>
</dbReference>
<feature type="domain" description="ABC transmembrane type-1" evidence="8">
    <location>
        <begin position="88"/>
        <end position="303"/>
    </location>
</feature>
<feature type="transmembrane region" description="Helical" evidence="7">
    <location>
        <begin position="134"/>
        <end position="159"/>
    </location>
</feature>
<reference evidence="9 10" key="1">
    <citation type="submission" date="2021-07" db="EMBL/GenBank/DDBJ databases">
        <title>Paenibacillus radiodurans sp. nov., isolated from the southeastern edge of Tengger Desert.</title>
        <authorList>
            <person name="Zhang G."/>
        </authorList>
    </citation>
    <scope>NUCLEOTIDE SEQUENCE [LARGE SCALE GENOMIC DNA]</scope>
    <source>
        <strain evidence="9 10">CCM 7311</strain>
    </source>
</reference>
<dbReference type="Proteomes" id="UP001519887">
    <property type="component" value="Unassembled WGS sequence"/>
</dbReference>
<dbReference type="EMBL" id="JAHZIK010000010">
    <property type="protein sequence ID" value="MBW7452662.1"/>
    <property type="molecule type" value="Genomic_DNA"/>
</dbReference>
<evidence type="ECO:0000313" key="10">
    <source>
        <dbReference type="Proteomes" id="UP001519887"/>
    </source>
</evidence>
<protein>
    <submittedName>
        <fullName evidence="9">ABC transporter permease subunit</fullName>
    </submittedName>
</protein>
<feature type="transmembrane region" description="Helical" evidence="7">
    <location>
        <begin position="222"/>
        <end position="246"/>
    </location>
</feature>
<comment type="subcellular location">
    <subcellularLocation>
        <location evidence="1 7">Cell membrane</location>
        <topology evidence="1 7">Multi-pass membrane protein</topology>
    </subcellularLocation>
</comment>
<keyword evidence="3" id="KW-1003">Cell membrane</keyword>
<evidence type="ECO:0000256" key="7">
    <source>
        <dbReference type="RuleBase" id="RU363032"/>
    </source>
</evidence>
<evidence type="ECO:0000256" key="6">
    <source>
        <dbReference type="ARBA" id="ARBA00023136"/>
    </source>
</evidence>
<dbReference type="InterPro" id="IPR000515">
    <property type="entry name" value="MetI-like"/>
</dbReference>
<evidence type="ECO:0000256" key="3">
    <source>
        <dbReference type="ARBA" id="ARBA00022475"/>
    </source>
</evidence>
<gene>
    <name evidence="9" type="ORF">K0U00_01225</name>
</gene>
<evidence type="ECO:0000256" key="4">
    <source>
        <dbReference type="ARBA" id="ARBA00022692"/>
    </source>
</evidence>
<keyword evidence="2 7" id="KW-0813">Transport</keyword>
<accession>A0ABS7BVJ7</accession>
<feature type="transmembrane region" description="Helical" evidence="7">
    <location>
        <begin position="189"/>
        <end position="210"/>
    </location>
</feature>
<evidence type="ECO:0000313" key="9">
    <source>
        <dbReference type="EMBL" id="MBW7452662.1"/>
    </source>
</evidence>
<name>A0ABS7BVJ7_9BACL</name>
<keyword evidence="10" id="KW-1185">Reference proteome</keyword>
<feature type="transmembrane region" description="Helical" evidence="7">
    <location>
        <begin position="282"/>
        <end position="304"/>
    </location>
</feature>
<dbReference type="InterPro" id="IPR050809">
    <property type="entry name" value="UgpAE/MalFG_permease"/>
</dbReference>
<feature type="transmembrane region" description="Helical" evidence="7">
    <location>
        <begin position="31"/>
        <end position="55"/>
    </location>
</feature>
<feature type="transmembrane region" description="Helical" evidence="7">
    <location>
        <begin position="87"/>
        <end position="113"/>
    </location>
</feature>
<dbReference type="Pfam" id="PF00528">
    <property type="entry name" value="BPD_transp_1"/>
    <property type="match status" value="1"/>
</dbReference>
<evidence type="ECO:0000259" key="8">
    <source>
        <dbReference type="PROSITE" id="PS50928"/>
    </source>
</evidence>
<keyword evidence="4 7" id="KW-0812">Transmembrane</keyword>